<proteinExistence type="predicted"/>
<name>A0ABW2TT94_9PSEU</name>
<accession>A0ABW2TT94</accession>
<organism evidence="1 2">
    <name type="scientific">Actinokineospora soli</name>
    <dbReference type="NCBI Taxonomy" id="1048753"/>
    <lineage>
        <taxon>Bacteria</taxon>
        <taxon>Bacillati</taxon>
        <taxon>Actinomycetota</taxon>
        <taxon>Actinomycetes</taxon>
        <taxon>Pseudonocardiales</taxon>
        <taxon>Pseudonocardiaceae</taxon>
        <taxon>Actinokineospora</taxon>
    </lineage>
</organism>
<dbReference type="Proteomes" id="UP001596512">
    <property type="component" value="Unassembled WGS sequence"/>
</dbReference>
<comment type="caution">
    <text evidence="1">The sequence shown here is derived from an EMBL/GenBank/DDBJ whole genome shotgun (WGS) entry which is preliminary data.</text>
</comment>
<evidence type="ECO:0000313" key="2">
    <source>
        <dbReference type="Proteomes" id="UP001596512"/>
    </source>
</evidence>
<gene>
    <name evidence="1" type="ORF">ACFQV2_24385</name>
</gene>
<keyword evidence="2" id="KW-1185">Reference proteome</keyword>
<protein>
    <submittedName>
        <fullName evidence="1">Uncharacterized protein</fullName>
    </submittedName>
</protein>
<sequence length="121" mass="12721">MRREPAAPLLRYRTGDHAALAWRDGSPVLVGLEGRAPVRFRAASGRWVESIEVTQVLSALGLPAYTVDQDASGAITVSIPEDAPAALVASAAASLLGPVTVVAADLRGATKPQRYTSQMIR</sequence>
<reference evidence="2" key="1">
    <citation type="journal article" date="2019" name="Int. J. Syst. Evol. Microbiol.">
        <title>The Global Catalogue of Microorganisms (GCM) 10K type strain sequencing project: providing services to taxonomists for standard genome sequencing and annotation.</title>
        <authorList>
            <consortium name="The Broad Institute Genomics Platform"/>
            <consortium name="The Broad Institute Genome Sequencing Center for Infectious Disease"/>
            <person name="Wu L."/>
            <person name="Ma J."/>
        </authorList>
    </citation>
    <scope>NUCLEOTIDE SEQUENCE [LARGE SCALE GENOMIC DNA]</scope>
    <source>
        <strain evidence="2">JCM 17695</strain>
    </source>
</reference>
<evidence type="ECO:0000313" key="1">
    <source>
        <dbReference type="EMBL" id="MFC7616142.1"/>
    </source>
</evidence>
<dbReference type="EMBL" id="JBHTEY010000004">
    <property type="protein sequence ID" value="MFC7616142.1"/>
    <property type="molecule type" value="Genomic_DNA"/>
</dbReference>